<sequence length="53" mass="6514">MRGWWVGLQRKVEKWRVANGLDGKKVKMAHMRGWWMEMLWTWRLTGDVLDVRK</sequence>
<gene>
    <name evidence="1" type="ORF">PIB30_099223</name>
</gene>
<comment type="caution">
    <text evidence="1">The sequence shown here is derived from an EMBL/GenBank/DDBJ whole genome shotgun (WGS) entry which is preliminary data.</text>
</comment>
<organism evidence="1 2">
    <name type="scientific">Stylosanthes scabra</name>
    <dbReference type="NCBI Taxonomy" id="79078"/>
    <lineage>
        <taxon>Eukaryota</taxon>
        <taxon>Viridiplantae</taxon>
        <taxon>Streptophyta</taxon>
        <taxon>Embryophyta</taxon>
        <taxon>Tracheophyta</taxon>
        <taxon>Spermatophyta</taxon>
        <taxon>Magnoliopsida</taxon>
        <taxon>eudicotyledons</taxon>
        <taxon>Gunneridae</taxon>
        <taxon>Pentapetalae</taxon>
        <taxon>rosids</taxon>
        <taxon>fabids</taxon>
        <taxon>Fabales</taxon>
        <taxon>Fabaceae</taxon>
        <taxon>Papilionoideae</taxon>
        <taxon>50 kb inversion clade</taxon>
        <taxon>dalbergioids sensu lato</taxon>
        <taxon>Dalbergieae</taxon>
        <taxon>Pterocarpus clade</taxon>
        <taxon>Stylosanthes</taxon>
    </lineage>
</organism>
<name>A0ABU6SX26_9FABA</name>
<reference evidence="1 2" key="1">
    <citation type="journal article" date="2023" name="Plants (Basel)">
        <title>Bridging the Gap: Combining Genomics and Transcriptomics Approaches to Understand Stylosanthes scabra, an Orphan Legume from the Brazilian Caatinga.</title>
        <authorList>
            <person name="Ferreira-Neto J.R.C."/>
            <person name="da Silva M.D."/>
            <person name="Binneck E."/>
            <person name="de Melo N.F."/>
            <person name="da Silva R.H."/>
            <person name="de Melo A.L.T.M."/>
            <person name="Pandolfi V."/>
            <person name="Bustamante F.O."/>
            <person name="Brasileiro-Vidal A.C."/>
            <person name="Benko-Iseppon A.M."/>
        </authorList>
    </citation>
    <scope>NUCLEOTIDE SEQUENCE [LARGE SCALE GENOMIC DNA]</scope>
    <source>
        <tissue evidence="1">Leaves</tissue>
    </source>
</reference>
<evidence type="ECO:0000313" key="1">
    <source>
        <dbReference type="EMBL" id="MED6141021.1"/>
    </source>
</evidence>
<keyword evidence="2" id="KW-1185">Reference proteome</keyword>
<evidence type="ECO:0000313" key="2">
    <source>
        <dbReference type="Proteomes" id="UP001341840"/>
    </source>
</evidence>
<feature type="non-terminal residue" evidence="1">
    <location>
        <position position="53"/>
    </location>
</feature>
<dbReference type="EMBL" id="JASCZI010063041">
    <property type="protein sequence ID" value="MED6141021.1"/>
    <property type="molecule type" value="Genomic_DNA"/>
</dbReference>
<protein>
    <submittedName>
        <fullName evidence="1">Uncharacterized protein</fullName>
    </submittedName>
</protein>
<accession>A0ABU6SX26</accession>
<proteinExistence type="predicted"/>
<dbReference type="Proteomes" id="UP001341840">
    <property type="component" value="Unassembled WGS sequence"/>
</dbReference>